<keyword evidence="13" id="KW-1185">Reference proteome</keyword>
<keyword evidence="7" id="KW-0902">Two-component regulatory system</keyword>
<dbReference type="Gene3D" id="3.30.565.10">
    <property type="entry name" value="Histidine kinase-like ATPase, C-terminal domain"/>
    <property type="match status" value="1"/>
</dbReference>
<evidence type="ECO:0000256" key="1">
    <source>
        <dbReference type="ARBA" id="ARBA00000085"/>
    </source>
</evidence>
<dbReference type="InterPro" id="IPR036097">
    <property type="entry name" value="HisK_dim/P_sf"/>
</dbReference>
<accession>A0ABV1EB06</accession>
<dbReference type="Pfam" id="PF13188">
    <property type="entry name" value="PAS_8"/>
    <property type="match status" value="1"/>
</dbReference>
<gene>
    <name evidence="12" type="ORF">WMO64_13505</name>
</gene>
<organism evidence="12 13">
    <name type="scientific">Pseudoflavonifractor intestinihominis</name>
    <dbReference type="NCBI Taxonomy" id="3133171"/>
    <lineage>
        <taxon>Bacteria</taxon>
        <taxon>Bacillati</taxon>
        <taxon>Bacillota</taxon>
        <taxon>Clostridia</taxon>
        <taxon>Eubacteriales</taxon>
        <taxon>Oscillospiraceae</taxon>
        <taxon>Pseudoflavonifractor</taxon>
    </lineage>
</organism>
<dbReference type="Pfam" id="PF02518">
    <property type="entry name" value="HATPase_c"/>
    <property type="match status" value="1"/>
</dbReference>
<dbReference type="InterPro" id="IPR005467">
    <property type="entry name" value="His_kinase_dom"/>
</dbReference>
<dbReference type="GO" id="GO:0005524">
    <property type="term" value="F:ATP binding"/>
    <property type="evidence" value="ECO:0007669"/>
    <property type="project" value="UniProtKB-KW"/>
</dbReference>
<feature type="transmembrane region" description="Helical" evidence="9">
    <location>
        <begin position="148"/>
        <end position="171"/>
    </location>
</feature>
<reference evidence="12 13" key="1">
    <citation type="submission" date="2024-03" db="EMBL/GenBank/DDBJ databases">
        <title>Human intestinal bacterial collection.</title>
        <authorList>
            <person name="Pauvert C."/>
            <person name="Hitch T.C.A."/>
            <person name="Clavel T."/>
        </authorList>
    </citation>
    <scope>NUCLEOTIDE SEQUENCE [LARGE SCALE GENOMIC DNA]</scope>
    <source>
        <strain evidence="12 13">CLA-AP-H29</strain>
    </source>
</reference>
<evidence type="ECO:0000256" key="2">
    <source>
        <dbReference type="ARBA" id="ARBA00004370"/>
    </source>
</evidence>
<dbReference type="SUPFAM" id="SSF47384">
    <property type="entry name" value="Homodimeric domain of signal transducing histidine kinase"/>
    <property type="match status" value="1"/>
</dbReference>
<dbReference type="PROSITE" id="PS50112">
    <property type="entry name" value="PAS"/>
    <property type="match status" value="1"/>
</dbReference>
<comment type="caution">
    <text evidence="12">The sequence shown here is derived from an EMBL/GenBank/DDBJ whole genome shotgun (WGS) entry which is preliminary data.</text>
</comment>
<dbReference type="Gene3D" id="3.30.450.20">
    <property type="entry name" value="PAS domain"/>
    <property type="match status" value="2"/>
</dbReference>
<dbReference type="SMART" id="SM00387">
    <property type="entry name" value="HATPase_c"/>
    <property type="match status" value="1"/>
</dbReference>
<keyword evidence="12" id="KW-0067">ATP-binding</keyword>
<evidence type="ECO:0000256" key="4">
    <source>
        <dbReference type="ARBA" id="ARBA00022553"/>
    </source>
</evidence>
<dbReference type="EC" id="2.7.13.3" evidence="3"/>
<dbReference type="InterPro" id="IPR050351">
    <property type="entry name" value="BphY/WalK/GraS-like"/>
</dbReference>
<feature type="domain" description="PAS" evidence="11">
    <location>
        <begin position="236"/>
        <end position="277"/>
    </location>
</feature>
<dbReference type="RefSeq" id="WP_349232306.1">
    <property type="nucleotide sequence ID" value="NZ_JBBMFK010000025.1"/>
</dbReference>
<dbReference type="CDD" id="cd00075">
    <property type="entry name" value="HATPase"/>
    <property type="match status" value="1"/>
</dbReference>
<dbReference type="NCBIfam" id="TIGR00229">
    <property type="entry name" value="sensory_box"/>
    <property type="match status" value="1"/>
</dbReference>
<dbReference type="Gene3D" id="1.10.287.130">
    <property type="match status" value="1"/>
</dbReference>
<dbReference type="InterPro" id="IPR000014">
    <property type="entry name" value="PAS"/>
</dbReference>
<sequence>MKKRLICATLITVLVALLVSGAVGIWVLREREMSAARQSLQELLVLMDAQSAITEPADLTEQFRQAAPEKRLTIIDTDGTVVADTEAGPAAMENHADREEFKQATATGWGESLRSSDTVGTTMLYEAKRFADGMVGRASMPVSSIDSLVWDSVGGFVVAALVALVLALIMASRMARLVLKPLTVVGDALQGVLDGEAEDKAALAAYEADDEVRPLLRYIDKLMERLSAYIDEIRAERDKVSLILECMDEGLILLDEEGHVLTLNRSARRLFGLSDDSDGSGILLLTRSRRLREALKTVRTEKTPVVLDLDDPAFDGKSLRMFLSPVTGRQYEGETVGASILISDVTELKRAEGIRSEFTANVSHELKTPLTSIKGFTDMLSSGMVKSEEDRKRFLTMIGVEVDRLIELINDILKISELESVAIDQCEEASDVLSAAKETQTLLEPAAKEAGVSLTVTGESAMAAIPVSRLKELLLNLMENGVKYNVKGGSVNVTVSADSAWVTAVVADTGIGIPADAQKRVFERFFRVDKGRARKNGGTGLGLAIVKHIVQLYGGTVTLESALGEGSTFTVKLPRAAEKNGN</sequence>
<keyword evidence="4" id="KW-0597">Phosphoprotein</keyword>
<keyword evidence="9" id="KW-0812">Transmembrane</keyword>
<comment type="catalytic activity">
    <reaction evidence="1">
        <text>ATP + protein L-histidine = ADP + protein N-phospho-L-histidine.</text>
        <dbReference type="EC" id="2.7.13.3"/>
    </reaction>
</comment>
<keyword evidence="9" id="KW-1133">Transmembrane helix</keyword>
<evidence type="ECO:0000256" key="9">
    <source>
        <dbReference type="SAM" id="Phobius"/>
    </source>
</evidence>
<protein>
    <recommendedName>
        <fullName evidence="3">histidine kinase</fullName>
        <ecNumber evidence="3">2.7.13.3</ecNumber>
    </recommendedName>
</protein>
<dbReference type="PROSITE" id="PS50109">
    <property type="entry name" value="HIS_KIN"/>
    <property type="match status" value="1"/>
</dbReference>
<evidence type="ECO:0000256" key="6">
    <source>
        <dbReference type="ARBA" id="ARBA00022777"/>
    </source>
</evidence>
<proteinExistence type="predicted"/>
<comment type="subcellular location">
    <subcellularLocation>
        <location evidence="2">Membrane</location>
    </subcellularLocation>
</comment>
<dbReference type="SUPFAM" id="SSF55785">
    <property type="entry name" value="PYP-like sensor domain (PAS domain)"/>
    <property type="match status" value="1"/>
</dbReference>
<keyword evidence="12" id="KW-0547">Nucleotide-binding</keyword>
<dbReference type="Gene3D" id="6.10.340.10">
    <property type="match status" value="1"/>
</dbReference>
<dbReference type="PANTHER" id="PTHR45453:SF1">
    <property type="entry name" value="PHOSPHATE REGULON SENSOR PROTEIN PHOR"/>
    <property type="match status" value="1"/>
</dbReference>
<dbReference type="InterPro" id="IPR036890">
    <property type="entry name" value="HATPase_C_sf"/>
</dbReference>
<dbReference type="SMART" id="SM00388">
    <property type="entry name" value="HisKA"/>
    <property type="match status" value="1"/>
</dbReference>
<keyword evidence="5" id="KW-0808">Transferase</keyword>
<name>A0ABV1EB06_9FIRM</name>
<evidence type="ECO:0000313" key="12">
    <source>
        <dbReference type="EMBL" id="MEQ2444477.1"/>
    </source>
</evidence>
<keyword evidence="8 9" id="KW-0472">Membrane</keyword>
<dbReference type="EMBL" id="JBBMFK010000025">
    <property type="protein sequence ID" value="MEQ2444477.1"/>
    <property type="molecule type" value="Genomic_DNA"/>
</dbReference>
<evidence type="ECO:0000256" key="7">
    <source>
        <dbReference type="ARBA" id="ARBA00023012"/>
    </source>
</evidence>
<keyword evidence="6" id="KW-0418">Kinase</keyword>
<dbReference type="InterPro" id="IPR003661">
    <property type="entry name" value="HisK_dim/P_dom"/>
</dbReference>
<dbReference type="InterPro" id="IPR004358">
    <property type="entry name" value="Sig_transdc_His_kin-like_C"/>
</dbReference>
<dbReference type="InterPro" id="IPR003594">
    <property type="entry name" value="HATPase_dom"/>
</dbReference>
<dbReference type="Proteomes" id="UP001464378">
    <property type="component" value="Unassembled WGS sequence"/>
</dbReference>
<dbReference type="CDD" id="cd00082">
    <property type="entry name" value="HisKA"/>
    <property type="match status" value="1"/>
</dbReference>
<evidence type="ECO:0000259" key="11">
    <source>
        <dbReference type="PROSITE" id="PS50112"/>
    </source>
</evidence>
<dbReference type="Pfam" id="PF00512">
    <property type="entry name" value="HisKA"/>
    <property type="match status" value="1"/>
</dbReference>
<dbReference type="SUPFAM" id="SSF55874">
    <property type="entry name" value="ATPase domain of HSP90 chaperone/DNA topoisomerase II/histidine kinase"/>
    <property type="match status" value="1"/>
</dbReference>
<evidence type="ECO:0000256" key="5">
    <source>
        <dbReference type="ARBA" id="ARBA00022679"/>
    </source>
</evidence>
<dbReference type="InterPro" id="IPR035965">
    <property type="entry name" value="PAS-like_dom_sf"/>
</dbReference>
<dbReference type="PRINTS" id="PR00344">
    <property type="entry name" value="BCTRLSENSOR"/>
</dbReference>
<evidence type="ECO:0000259" key="10">
    <source>
        <dbReference type="PROSITE" id="PS50109"/>
    </source>
</evidence>
<dbReference type="PANTHER" id="PTHR45453">
    <property type="entry name" value="PHOSPHATE REGULON SENSOR PROTEIN PHOR"/>
    <property type="match status" value="1"/>
</dbReference>
<evidence type="ECO:0000313" key="13">
    <source>
        <dbReference type="Proteomes" id="UP001464378"/>
    </source>
</evidence>
<evidence type="ECO:0000256" key="8">
    <source>
        <dbReference type="ARBA" id="ARBA00023136"/>
    </source>
</evidence>
<evidence type="ECO:0000256" key="3">
    <source>
        <dbReference type="ARBA" id="ARBA00012438"/>
    </source>
</evidence>
<feature type="domain" description="Histidine kinase" evidence="10">
    <location>
        <begin position="361"/>
        <end position="577"/>
    </location>
</feature>